<dbReference type="Proteomes" id="UP000538031">
    <property type="component" value="Unassembled WGS sequence"/>
</dbReference>
<comment type="caution">
    <text evidence="1">The sequence shown here is derived from an EMBL/GenBank/DDBJ whole genome shotgun (WGS) entry which is preliminary data.</text>
</comment>
<proteinExistence type="predicted"/>
<evidence type="ECO:0000313" key="1">
    <source>
        <dbReference type="EMBL" id="HIH64377.1"/>
    </source>
</evidence>
<evidence type="ECO:0000313" key="2">
    <source>
        <dbReference type="Proteomes" id="UP000538031"/>
    </source>
</evidence>
<dbReference type="AlphaFoldDB" id="A0A7J4MUN2"/>
<dbReference type="EMBL" id="DUHT01000020">
    <property type="protein sequence ID" value="HIH64377.1"/>
    <property type="molecule type" value="Genomic_DNA"/>
</dbReference>
<gene>
    <name evidence="1" type="ORF">HA285_02035</name>
</gene>
<reference evidence="2" key="1">
    <citation type="journal article" date="2020" name="bioRxiv">
        <title>A rank-normalized archaeal taxonomy based on genome phylogeny resolves widespread incomplete and uneven classifications.</title>
        <authorList>
            <person name="Rinke C."/>
            <person name="Chuvochina M."/>
            <person name="Mussig A.J."/>
            <person name="Chaumeil P.-A."/>
            <person name="Waite D.W."/>
            <person name="Whitman W.B."/>
            <person name="Parks D.H."/>
            <person name="Hugenholtz P."/>
        </authorList>
    </citation>
    <scope>NUCLEOTIDE SEQUENCE [LARGE SCALE GENOMIC DNA]</scope>
</reference>
<organism evidence="1 2">
    <name type="scientific">Methanothermobacter thermautotrophicus</name>
    <name type="common">Methanobacterium thermoformicicum</name>
    <dbReference type="NCBI Taxonomy" id="145262"/>
    <lineage>
        <taxon>Archaea</taxon>
        <taxon>Methanobacteriati</taxon>
        <taxon>Methanobacteriota</taxon>
        <taxon>Methanomada group</taxon>
        <taxon>Methanobacteria</taxon>
        <taxon>Methanobacteriales</taxon>
        <taxon>Methanobacteriaceae</taxon>
        <taxon>Methanothermobacter</taxon>
    </lineage>
</organism>
<feature type="non-terminal residue" evidence="1">
    <location>
        <position position="1"/>
    </location>
</feature>
<accession>A0A7J4MUN2</accession>
<sequence>DGLLWDGEKISFNGLRVSELYLVDAGVRKVEGDPQGGLVAFVLYDRNRTVVLERGYEDSMFARLVFLGDGGGVFRAAMRSRDVTVWEPIRDWNTG</sequence>
<protein>
    <submittedName>
        <fullName evidence="1">Uncharacterized protein</fullName>
    </submittedName>
</protein>
<name>A0A7J4MUN2_METTF</name>